<sequence>MSSRKGIVIDATCGNGYDTLAMLKMVADESERGCVYAMDIQKDALENTYSLLEESLNPTEVPTCFSLFYILLWIPPRKRKSHRVIFRRCQPTNCGL</sequence>
<dbReference type="Proteomes" id="UP000516437">
    <property type="component" value="Chromosome 4"/>
</dbReference>
<dbReference type="InterPro" id="IPR010719">
    <property type="entry name" value="MnmM_MeTrfase"/>
</dbReference>
<dbReference type="InterPro" id="IPR029063">
    <property type="entry name" value="SAM-dependent_MTases_sf"/>
</dbReference>
<reference evidence="1 2" key="1">
    <citation type="journal article" date="2019" name="Plant Biotechnol. J.">
        <title>The red bayberry genome and genetic basis of sex determination.</title>
        <authorList>
            <person name="Jia H.M."/>
            <person name="Jia H.J."/>
            <person name="Cai Q.L."/>
            <person name="Wang Y."/>
            <person name="Zhao H.B."/>
            <person name="Yang W.F."/>
            <person name="Wang G.Y."/>
            <person name="Li Y.H."/>
            <person name="Zhan D.L."/>
            <person name="Shen Y.T."/>
            <person name="Niu Q.F."/>
            <person name="Chang L."/>
            <person name="Qiu J."/>
            <person name="Zhao L."/>
            <person name="Xie H.B."/>
            <person name="Fu W.Y."/>
            <person name="Jin J."/>
            <person name="Li X.W."/>
            <person name="Jiao Y."/>
            <person name="Zhou C.C."/>
            <person name="Tu T."/>
            <person name="Chai C.Y."/>
            <person name="Gao J.L."/>
            <person name="Fan L.J."/>
            <person name="van de Weg E."/>
            <person name="Wang J.Y."/>
            <person name="Gao Z.S."/>
        </authorList>
    </citation>
    <scope>NUCLEOTIDE SEQUENCE [LARGE SCALE GENOMIC DNA]</scope>
    <source>
        <tissue evidence="1">Leaves</tissue>
    </source>
</reference>
<proteinExistence type="predicted"/>
<protein>
    <submittedName>
        <fullName evidence="1">Uncharacterized protein</fullName>
    </submittedName>
</protein>
<evidence type="ECO:0000313" key="1">
    <source>
        <dbReference type="EMBL" id="KAB1217222.1"/>
    </source>
</evidence>
<name>A0A6A1VW73_9ROSI</name>
<gene>
    <name evidence="1" type="ORF">CJ030_MR4G021099</name>
</gene>
<organism evidence="1 2">
    <name type="scientific">Morella rubra</name>
    <name type="common">Chinese bayberry</name>
    <dbReference type="NCBI Taxonomy" id="262757"/>
    <lineage>
        <taxon>Eukaryota</taxon>
        <taxon>Viridiplantae</taxon>
        <taxon>Streptophyta</taxon>
        <taxon>Embryophyta</taxon>
        <taxon>Tracheophyta</taxon>
        <taxon>Spermatophyta</taxon>
        <taxon>Magnoliopsida</taxon>
        <taxon>eudicotyledons</taxon>
        <taxon>Gunneridae</taxon>
        <taxon>Pentapetalae</taxon>
        <taxon>rosids</taxon>
        <taxon>fabids</taxon>
        <taxon>Fagales</taxon>
        <taxon>Myricaceae</taxon>
        <taxon>Morella</taxon>
    </lineage>
</organism>
<accession>A0A6A1VW73</accession>
<evidence type="ECO:0000313" key="2">
    <source>
        <dbReference type="Proteomes" id="UP000516437"/>
    </source>
</evidence>
<dbReference type="PANTHER" id="PTHR35276">
    <property type="entry name" value="S-ADENOSYL-L-METHIONINE-DEPENDENT METHYLTRANSFERASES SUPERFAMILY PROTEIN"/>
    <property type="match status" value="1"/>
</dbReference>
<dbReference type="PANTHER" id="PTHR35276:SF1">
    <property type="entry name" value="TRNA (MNM(5)S(2)U34)-METHYLTRANSFERASE, CHLOROPLASTIC"/>
    <property type="match status" value="1"/>
</dbReference>
<dbReference type="Gene3D" id="3.40.50.150">
    <property type="entry name" value="Vaccinia Virus protein VP39"/>
    <property type="match status" value="1"/>
</dbReference>
<dbReference type="OrthoDB" id="2984at2759"/>
<keyword evidence="2" id="KW-1185">Reference proteome</keyword>
<dbReference type="AlphaFoldDB" id="A0A6A1VW73"/>
<dbReference type="SUPFAM" id="SSF53335">
    <property type="entry name" value="S-adenosyl-L-methionine-dependent methyltransferases"/>
    <property type="match status" value="1"/>
</dbReference>
<dbReference type="EMBL" id="RXIC02000022">
    <property type="protein sequence ID" value="KAB1217222.1"/>
    <property type="molecule type" value="Genomic_DNA"/>
</dbReference>
<comment type="caution">
    <text evidence="1">The sequence shown here is derived from an EMBL/GenBank/DDBJ whole genome shotgun (WGS) entry which is preliminary data.</text>
</comment>